<dbReference type="AlphaFoldDB" id="A0A2T0S0D9"/>
<evidence type="ECO:0000313" key="2">
    <source>
        <dbReference type="EMBL" id="PRY26896.1"/>
    </source>
</evidence>
<sequence length="284" mass="30745">MDATTTASLYTEITMPILSIHWVAFLLLLALPTAAIVGYFTGAARRKSLLAQGQKVDAVVGEATLGAILALLGLLLAFSFGNALGLTNERKSAMVEEAASLGTVFLRADYLPDPGRTELQKSILEYAKTRIFPGNGQINNEENARAFIVRTLEAQAKLWPLTLEATRDPTPNPIKTFVASAMNDAIDAHLFRLKALSNPVSDITQSMLLAAALVSLFLLGNRSGMVGRKLTWRTFVFSGFLFVVMVTIVDTQRGGEGFVRIDDFALRATIHELEQTLASRGISG</sequence>
<name>A0A2T0S0D9_9RHOB</name>
<keyword evidence="3" id="KW-1185">Reference proteome</keyword>
<feature type="transmembrane region" description="Helical" evidence="1">
    <location>
        <begin position="20"/>
        <end position="42"/>
    </location>
</feature>
<organism evidence="2 3">
    <name type="scientific">Aliiruegeria haliotis</name>
    <dbReference type="NCBI Taxonomy" id="1280846"/>
    <lineage>
        <taxon>Bacteria</taxon>
        <taxon>Pseudomonadati</taxon>
        <taxon>Pseudomonadota</taxon>
        <taxon>Alphaproteobacteria</taxon>
        <taxon>Rhodobacterales</taxon>
        <taxon>Roseobacteraceae</taxon>
        <taxon>Aliiruegeria</taxon>
    </lineage>
</organism>
<keyword evidence="1" id="KW-1133">Transmembrane helix</keyword>
<dbReference type="Proteomes" id="UP000239480">
    <property type="component" value="Unassembled WGS sequence"/>
</dbReference>
<dbReference type="OrthoDB" id="272864at2"/>
<keyword evidence="1" id="KW-0812">Transmembrane</keyword>
<feature type="transmembrane region" description="Helical" evidence="1">
    <location>
        <begin position="232"/>
        <end position="249"/>
    </location>
</feature>
<evidence type="ECO:0000256" key="1">
    <source>
        <dbReference type="SAM" id="Phobius"/>
    </source>
</evidence>
<dbReference type="EMBL" id="PVTD01000001">
    <property type="protein sequence ID" value="PRY26896.1"/>
    <property type="molecule type" value="Genomic_DNA"/>
</dbReference>
<evidence type="ECO:0008006" key="4">
    <source>
        <dbReference type="Google" id="ProtNLM"/>
    </source>
</evidence>
<accession>A0A2T0S0D9</accession>
<dbReference type="RefSeq" id="WP_106203602.1">
    <property type="nucleotide sequence ID" value="NZ_PVTD01000001.1"/>
</dbReference>
<reference evidence="2 3" key="1">
    <citation type="submission" date="2018-03" db="EMBL/GenBank/DDBJ databases">
        <title>Genomic Encyclopedia of Archaeal and Bacterial Type Strains, Phase II (KMG-II): from individual species to whole genera.</title>
        <authorList>
            <person name="Goeker M."/>
        </authorList>
    </citation>
    <scope>NUCLEOTIDE SEQUENCE [LARGE SCALE GENOMIC DNA]</scope>
    <source>
        <strain evidence="2 3">DSM 29328</strain>
    </source>
</reference>
<comment type="caution">
    <text evidence="2">The sequence shown here is derived from an EMBL/GenBank/DDBJ whole genome shotgun (WGS) entry which is preliminary data.</text>
</comment>
<gene>
    <name evidence="2" type="ORF">CLV78_1011000</name>
</gene>
<protein>
    <recommendedName>
        <fullName evidence="4">DUF4239 domain-containing protein</fullName>
    </recommendedName>
</protein>
<evidence type="ECO:0000313" key="3">
    <source>
        <dbReference type="Proteomes" id="UP000239480"/>
    </source>
</evidence>
<proteinExistence type="predicted"/>
<keyword evidence="1" id="KW-0472">Membrane</keyword>
<feature type="transmembrane region" description="Helical" evidence="1">
    <location>
        <begin position="63"/>
        <end position="84"/>
    </location>
</feature>